<comment type="caution">
    <text evidence="1">The sequence shown here is derived from an EMBL/GenBank/DDBJ whole genome shotgun (WGS) entry which is preliminary data.</text>
</comment>
<dbReference type="Proteomes" id="UP000822688">
    <property type="component" value="Chromosome V"/>
</dbReference>
<dbReference type="AlphaFoldDB" id="A0A8T0HM09"/>
<keyword evidence="2" id="KW-1185">Reference proteome</keyword>
<accession>A0A8T0HM09</accession>
<protein>
    <submittedName>
        <fullName evidence="1">Uncharacterized protein</fullName>
    </submittedName>
</protein>
<organism evidence="1 2">
    <name type="scientific">Ceratodon purpureus</name>
    <name type="common">Fire moss</name>
    <name type="synonym">Dicranum purpureum</name>
    <dbReference type="NCBI Taxonomy" id="3225"/>
    <lineage>
        <taxon>Eukaryota</taxon>
        <taxon>Viridiplantae</taxon>
        <taxon>Streptophyta</taxon>
        <taxon>Embryophyta</taxon>
        <taxon>Bryophyta</taxon>
        <taxon>Bryophytina</taxon>
        <taxon>Bryopsida</taxon>
        <taxon>Dicranidae</taxon>
        <taxon>Pseudoditrichales</taxon>
        <taxon>Ditrichaceae</taxon>
        <taxon>Ceratodon</taxon>
    </lineage>
</organism>
<sequence length="209" mass="23944">MVSEQDCRARWERVAAGFCYASEGREESPTMHDRIEELFAITHQRPIGSTKTIGVAFARGILAEKMGFAVNWAEFARKQCQRRHATYEPLRERVTIKHAAEDRPQYWIFDEETKKLEYRLPGCVEDWTLNNKYKDPREHHTVEDFDFCTLFDKYPSQVIGRPVYERLALWQGGKSLDNERGTSSETSGPVISKSLSGAVNQIVPGTGLN</sequence>
<evidence type="ECO:0000313" key="2">
    <source>
        <dbReference type="Proteomes" id="UP000822688"/>
    </source>
</evidence>
<name>A0A8T0HM09_CERPU</name>
<gene>
    <name evidence="1" type="ORF">KC19_VG045900</name>
</gene>
<proteinExistence type="predicted"/>
<dbReference type="EMBL" id="CM026426">
    <property type="protein sequence ID" value="KAG0571824.1"/>
    <property type="molecule type" value="Genomic_DNA"/>
</dbReference>
<reference evidence="1" key="1">
    <citation type="submission" date="2020-06" db="EMBL/GenBank/DDBJ databases">
        <title>WGS assembly of Ceratodon purpureus strain R40.</title>
        <authorList>
            <person name="Carey S.B."/>
            <person name="Jenkins J."/>
            <person name="Shu S."/>
            <person name="Lovell J.T."/>
            <person name="Sreedasyam A."/>
            <person name="Maumus F."/>
            <person name="Tiley G.P."/>
            <person name="Fernandez-Pozo N."/>
            <person name="Barry K."/>
            <person name="Chen C."/>
            <person name="Wang M."/>
            <person name="Lipzen A."/>
            <person name="Daum C."/>
            <person name="Saski C.A."/>
            <person name="Payton A.C."/>
            <person name="Mcbreen J.C."/>
            <person name="Conrad R.E."/>
            <person name="Kollar L.M."/>
            <person name="Olsson S."/>
            <person name="Huttunen S."/>
            <person name="Landis J.B."/>
            <person name="Wickett N.J."/>
            <person name="Johnson M.G."/>
            <person name="Rensing S.A."/>
            <person name="Grimwood J."/>
            <person name="Schmutz J."/>
            <person name="Mcdaniel S.F."/>
        </authorList>
    </citation>
    <scope>NUCLEOTIDE SEQUENCE</scope>
    <source>
        <strain evidence="1">R40</strain>
    </source>
</reference>
<evidence type="ECO:0000313" key="1">
    <source>
        <dbReference type="EMBL" id="KAG0571824.1"/>
    </source>
</evidence>